<evidence type="ECO:0000313" key="4">
    <source>
        <dbReference type="EMBL" id="GGL32801.1"/>
    </source>
</evidence>
<dbReference type="EMBL" id="BMPF01000002">
    <property type="protein sequence ID" value="GGL32801.1"/>
    <property type="molecule type" value="Genomic_DNA"/>
</dbReference>
<feature type="transmembrane region" description="Helical" evidence="2">
    <location>
        <begin position="103"/>
        <end position="121"/>
    </location>
</feature>
<feature type="region of interest" description="Disordered" evidence="1">
    <location>
        <begin position="190"/>
        <end position="210"/>
    </location>
</feature>
<proteinExistence type="predicted"/>
<dbReference type="AlphaFoldDB" id="A0A830F1Z5"/>
<feature type="transmembrane region" description="Helical" evidence="2">
    <location>
        <begin position="77"/>
        <end position="96"/>
    </location>
</feature>
<feature type="compositionally biased region" description="Acidic residues" evidence="1">
    <location>
        <begin position="200"/>
        <end position="210"/>
    </location>
</feature>
<reference evidence="4 5" key="1">
    <citation type="journal article" date="2019" name="Int. J. Syst. Evol. Microbiol.">
        <title>The Global Catalogue of Microorganisms (GCM) 10K type strain sequencing project: providing services to taxonomists for standard genome sequencing and annotation.</title>
        <authorList>
            <consortium name="The Broad Institute Genomics Platform"/>
            <consortium name="The Broad Institute Genome Sequencing Center for Infectious Disease"/>
            <person name="Wu L."/>
            <person name="Ma J."/>
        </authorList>
    </citation>
    <scope>NUCLEOTIDE SEQUENCE [LARGE SCALE GENOMIC DNA]</scope>
    <source>
        <strain evidence="4 5">JCM 19585</strain>
    </source>
</reference>
<dbReference type="Pfam" id="PF13559">
    <property type="entry name" value="DUF4129"/>
    <property type="match status" value="1"/>
</dbReference>
<evidence type="ECO:0000256" key="1">
    <source>
        <dbReference type="SAM" id="MobiDB-lite"/>
    </source>
</evidence>
<evidence type="ECO:0000313" key="5">
    <source>
        <dbReference type="Proteomes" id="UP000628840"/>
    </source>
</evidence>
<feature type="compositionally biased region" description="Low complexity" evidence="1">
    <location>
        <begin position="190"/>
        <end position="199"/>
    </location>
</feature>
<name>A0A830F1Z5_9EURY</name>
<accession>A0A830F1Z5</accession>
<protein>
    <recommendedName>
        <fullName evidence="3">Protein-glutamine gamma-glutamyltransferase-like C-terminal domain-containing protein</fullName>
    </recommendedName>
</protein>
<organism evidence="4 5">
    <name type="scientific">Halarchaeum grantii</name>
    <dbReference type="NCBI Taxonomy" id="1193105"/>
    <lineage>
        <taxon>Archaea</taxon>
        <taxon>Methanobacteriati</taxon>
        <taxon>Methanobacteriota</taxon>
        <taxon>Stenosarchaea group</taxon>
        <taxon>Halobacteria</taxon>
        <taxon>Halobacteriales</taxon>
        <taxon>Halobacteriaceae</taxon>
    </lineage>
</organism>
<feature type="domain" description="Protein-glutamine gamma-glutamyltransferase-like C-terminal" evidence="3">
    <location>
        <begin position="238"/>
        <end position="305"/>
    </location>
</feature>
<dbReference type="Proteomes" id="UP000628840">
    <property type="component" value="Unassembled WGS sequence"/>
</dbReference>
<dbReference type="RefSeq" id="WP_188882135.1">
    <property type="nucleotide sequence ID" value="NZ_BMPF01000002.1"/>
</dbReference>
<evidence type="ECO:0000256" key="2">
    <source>
        <dbReference type="SAM" id="Phobius"/>
    </source>
</evidence>
<keyword evidence="2" id="KW-1133">Transmembrane helix</keyword>
<keyword evidence="2" id="KW-0472">Membrane</keyword>
<keyword evidence="5" id="KW-1185">Reference proteome</keyword>
<feature type="transmembrane region" description="Helical" evidence="2">
    <location>
        <begin position="167"/>
        <end position="184"/>
    </location>
</feature>
<evidence type="ECO:0000259" key="3">
    <source>
        <dbReference type="Pfam" id="PF13559"/>
    </source>
</evidence>
<keyword evidence="2" id="KW-0812">Transmembrane</keyword>
<sequence length="319" mass="31974">MHRALRALLVVGVCLLALGLAAATITDPTTTGVGGNGGSGGLGGGGVLGSEQNASGASGGGPPPIPVGTCVPALLTWQFKLGVLLATLLVGALLVYRYDWLTLVAVYGVLLLPGLVAYALLTNCGPLDYPTQQPPPVSTNVSSTPLPFTGNGSGGGGAVGAVSTPPALALLLVGAVLVLAVLLLRASGDTDATAGSDDPATTDDDAPDEETLTDVGRAAGAAADRIDDAGTDAENEVYRAWREMTALLDVPNPESSTPEEFAAAARDAGMAAEHVDTLTELFNDVRYGGAAVDDERARRARDALRAIEAAYGDDGGDGA</sequence>
<dbReference type="InterPro" id="IPR025403">
    <property type="entry name" value="TgpA-like_C"/>
</dbReference>
<comment type="caution">
    <text evidence="4">The sequence shown here is derived from an EMBL/GenBank/DDBJ whole genome shotgun (WGS) entry which is preliminary data.</text>
</comment>
<gene>
    <name evidence="4" type="ORF">GCM10009037_15600</name>
</gene>